<evidence type="ECO:0000313" key="6">
    <source>
        <dbReference type="Proteomes" id="UP001596230"/>
    </source>
</evidence>
<dbReference type="Gene3D" id="3.40.640.10">
    <property type="entry name" value="Type I PLP-dependent aspartate aminotransferase-like (Major domain)"/>
    <property type="match status" value="1"/>
</dbReference>
<dbReference type="Gene3D" id="3.90.1150.10">
    <property type="entry name" value="Aspartate Aminotransferase, domain 1"/>
    <property type="match status" value="1"/>
</dbReference>
<dbReference type="Pfam" id="PF00202">
    <property type="entry name" value="Aminotran_3"/>
    <property type="match status" value="1"/>
</dbReference>
<dbReference type="PANTHER" id="PTHR45688">
    <property type="match status" value="1"/>
</dbReference>
<dbReference type="SUPFAM" id="SSF53383">
    <property type="entry name" value="PLP-dependent transferases"/>
    <property type="match status" value="1"/>
</dbReference>
<dbReference type="EMBL" id="JBHSUB010000008">
    <property type="protein sequence ID" value="MFC6377898.1"/>
    <property type="molecule type" value="Genomic_DNA"/>
</dbReference>
<dbReference type="RefSeq" id="WP_385949044.1">
    <property type="nucleotide sequence ID" value="NZ_JBHSUB010000008.1"/>
</dbReference>
<comment type="caution">
    <text evidence="5">The sequence shown here is derived from an EMBL/GenBank/DDBJ whole genome shotgun (WGS) entry which is preliminary data.</text>
</comment>
<keyword evidence="3 4" id="KW-0663">Pyridoxal phosphate</keyword>
<dbReference type="GO" id="GO:0008483">
    <property type="term" value="F:transaminase activity"/>
    <property type="evidence" value="ECO:0007669"/>
    <property type="project" value="UniProtKB-KW"/>
</dbReference>
<keyword evidence="5" id="KW-0032">Aminotransferase</keyword>
<dbReference type="PROSITE" id="PS00600">
    <property type="entry name" value="AA_TRANSFER_CLASS_3"/>
    <property type="match status" value="1"/>
</dbReference>
<comment type="similarity">
    <text evidence="2 4">Belongs to the class-III pyridoxal-phosphate-dependent aminotransferase family.</text>
</comment>
<gene>
    <name evidence="5" type="ORF">ACFP9W_07315</name>
</gene>
<protein>
    <submittedName>
        <fullName evidence="5">Aspartate aminotransferase family protein</fullName>
    </submittedName>
</protein>
<keyword evidence="6" id="KW-1185">Reference proteome</keyword>
<dbReference type="PANTHER" id="PTHR45688:SF13">
    <property type="entry name" value="ALANINE--GLYOXYLATE AMINOTRANSFERASE 2-LIKE"/>
    <property type="match status" value="1"/>
</dbReference>
<evidence type="ECO:0000313" key="5">
    <source>
        <dbReference type="EMBL" id="MFC6377898.1"/>
    </source>
</evidence>
<dbReference type="InterPro" id="IPR015422">
    <property type="entry name" value="PyrdxlP-dep_Trfase_small"/>
</dbReference>
<evidence type="ECO:0000256" key="3">
    <source>
        <dbReference type="ARBA" id="ARBA00022898"/>
    </source>
</evidence>
<dbReference type="InterPro" id="IPR005814">
    <property type="entry name" value="Aminotrans_3"/>
</dbReference>
<sequence length="455" mass="50068">MTTPKYDTKVSRALEVYPNRFDPSRMDNLDPRLRSIVERRMSILGPGYSLIYRNPVEFVEGRGAHLFDREGNDFLDAYNNVACVGHSHPQVVEAITSQIKKLNTNNRYVQESLVDYAERLVATFPEELSRVTFGCSGSEANDLAIRVAKFYTRNQGIIVTRNAYHGITSEVASFSPSLGPTSPIGPNVVLIEAPDPRVAAAEGLSIDEYMRKEIKRGVSELARHGFGLAAFVADSLFTSDGIFADPASYLKPMIEEVHAAGGLYIADEVQSGFGRCGDTMWGFQRHGIIPDIVTLGKPMGNGLPLSGTVFRPEVAYEFGQNCRYFNTFAASQLPIAAGAAVLDVISSENLLENAIVHGEALRKGLHEIVKNSPYVSDIRGVGLYTGVEIVADRDSGAPDKRRTEQFIDELRERRILIRSCGGEGNVLKIRPPLVFNSSDVTRFLETFSDIAKVLL</sequence>
<dbReference type="InterPro" id="IPR049704">
    <property type="entry name" value="Aminotrans_3_PPA_site"/>
</dbReference>
<accession>A0ABW1VZY5</accession>
<dbReference type="Proteomes" id="UP001596230">
    <property type="component" value="Unassembled WGS sequence"/>
</dbReference>
<comment type="cofactor">
    <cofactor evidence="1">
        <name>pyridoxal 5'-phosphate</name>
        <dbReference type="ChEBI" id="CHEBI:597326"/>
    </cofactor>
</comment>
<evidence type="ECO:0000256" key="2">
    <source>
        <dbReference type="ARBA" id="ARBA00008954"/>
    </source>
</evidence>
<reference evidence="6" key="1">
    <citation type="journal article" date="2019" name="Int. J. Syst. Evol. Microbiol.">
        <title>The Global Catalogue of Microorganisms (GCM) 10K type strain sequencing project: providing services to taxonomists for standard genome sequencing and annotation.</title>
        <authorList>
            <consortium name="The Broad Institute Genomics Platform"/>
            <consortium name="The Broad Institute Genome Sequencing Center for Infectious Disease"/>
            <person name="Wu L."/>
            <person name="Ma J."/>
        </authorList>
    </citation>
    <scope>NUCLEOTIDE SEQUENCE [LARGE SCALE GENOMIC DNA]</scope>
    <source>
        <strain evidence="6">CGMCC 1.18518</strain>
    </source>
</reference>
<organism evidence="5 6">
    <name type="scientific">Tatumella terrea</name>
    <dbReference type="NCBI Taxonomy" id="419007"/>
    <lineage>
        <taxon>Bacteria</taxon>
        <taxon>Pseudomonadati</taxon>
        <taxon>Pseudomonadota</taxon>
        <taxon>Gammaproteobacteria</taxon>
        <taxon>Enterobacterales</taxon>
        <taxon>Erwiniaceae</taxon>
        <taxon>Tatumella</taxon>
    </lineage>
</organism>
<dbReference type="InterPro" id="IPR015424">
    <property type="entry name" value="PyrdxlP-dep_Trfase"/>
</dbReference>
<keyword evidence="5" id="KW-0808">Transferase</keyword>
<name>A0ABW1VZY5_9GAMM</name>
<evidence type="ECO:0000256" key="1">
    <source>
        <dbReference type="ARBA" id="ARBA00001933"/>
    </source>
</evidence>
<evidence type="ECO:0000256" key="4">
    <source>
        <dbReference type="RuleBase" id="RU003560"/>
    </source>
</evidence>
<proteinExistence type="inferred from homology"/>
<dbReference type="InterPro" id="IPR015421">
    <property type="entry name" value="PyrdxlP-dep_Trfase_major"/>
</dbReference>
<dbReference type="PIRSF" id="PIRSF000521">
    <property type="entry name" value="Transaminase_4ab_Lys_Orn"/>
    <property type="match status" value="1"/>
</dbReference>
<dbReference type="CDD" id="cd00610">
    <property type="entry name" value="OAT_like"/>
    <property type="match status" value="1"/>
</dbReference>